<comment type="caution">
    <text evidence="2">The sequence shown here is derived from an EMBL/GenBank/DDBJ whole genome shotgun (WGS) entry which is preliminary data.</text>
</comment>
<reference evidence="2" key="1">
    <citation type="submission" date="2021-09" db="EMBL/GenBank/DDBJ databases">
        <authorList>
            <consortium name="AG Swart"/>
            <person name="Singh M."/>
            <person name="Singh A."/>
            <person name="Seah K."/>
            <person name="Emmerich C."/>
        </authorList>
    </citation>
    <scope>NUCLEOTIDE SEQUENCE</scope>
    <source>
        <strain evidence="2">ATCC30299</strain>
    </source>
</reference>
<feature type="transmembrane region" description="Helical" evidence="1">
    <location>
        <begin position="91"/>
        <end position="108"/>
    </location>
</feature>
<accession>A0AAU9II66</accession>
<dbReference type="Proteomes" id="UP001162131">
    <property type="component" value="Unassembled WGS sequence"/>
</dbReference>
<evidence type="ECO:0000313" key="3">
    <source>
        <dbReference type="Proteomes" id="UP001162131"/>
    </source>
</evidence>
<sequence>MKDTACQDTLNLSLRWLTGSYIFWSVPLIYILLSISPLMFGYPAAGPSLALFIKVYCLFALILLVKYLTLTNFPDSCRTSDEIRKLFTSPKPFHALLAINMIVFPMLYREFGLSFAYIRNFDSWSYFQAIGLGFMEAIAFIAAHEHIVYWYDPPYGRIHWLALQIPSSFMKSLFFCATNLILMSILWTVTHLRLAYEMSFYFIYQDFAIGAIVFNINYILTTMLKNFLAKPTLLDDENSIGEQLAISGLTINDENIHFQCFQDLLRVSKNNYERRISIFDPKTSQWKILLDKGIDYISAVSTHIRSYAVKKSKIRPNEMVSGMPDWQQLIFKFFYFMYYVFNEPFDVQFRNELFRITTMAALSSNVLTNFVTCSGMQSFILKDNSLSLILQAQVDALQDLENYKHNDPEIDTGLFESNIKRNIKEIKQEYKECFNSLSLRSDILGFIQRVSN</sequence>
<name>A0AAU9II66_9CILI</name>
<keyword evidence="1" id="KW-0812">Transmembrane</keyword>
<feature type="transmembrane region" description="Helical" evidence="1">
    <location>
        <begin position="48"/>
        <end position="70"/>
    </location>
</feature>
<feature type="transmembrane region" description="Helical" evidence="1">
    <location>
        <begin position="201"/>
        <end position="220"/>
    </location>
</feature>
<keyword evidence="1" id="KW-0472">Membrane</keyword>
<keyword evidence="3" id="KW-1185">Reference proteome</keyword>
<dbReference type="AlphaFoldDB" id="A0AAU9II66"/>
<gene>
    <name evidence="2" type="ORF">BSTOLATCC_MIC11586</name>
</gene>
<organism evidence="2 3">
    <name type="scientific">Blepharisma stoltei</name>
    <dbReference type="NCBI Taxonomy" id="1481888"/>
    <lineage>
        <taxon>Eukaryota</taxon>
        <taxon>Sar</taxon>
        <taxon>Alveolata</taxon>
        <taxon>Ciliophora</taxon>
        <taxon>Postciliodesmatophora</taxon>
        <taxon>Heterotrichea</taxon>
        <taxon>Heterotrichida</taxon>
        <taxon>Blepharismidae</taxon>
        <taxon>Blepharisma</taxon>
    </lineage>
</organism>
<protein>
    <recommendedName>
        <fullName evidence="4">Gustatory receptor</fullName>
    </recommendedName>
</protein>
<evidence type="ECO:0008006" key="4">
    <source>
        <dbReference type="Google" id="ProtNLM"/>
    </source>
</evidence>
<keyword evidence="1" id="KW-1133">Transmembrane helix</keyword>
<dbReference type="EMBL" id="CAJZBQ010000012">
    <property type="protein sequence ID" value="CAG9314585.1"/>
    <property type="molecule type" value="Genomic_DNA"/>
</dbReference>
<feature type="transmembrane region" description="Helical" evidence="1">
    <location>
        <begin position="128"/>
        <end position="151"/>
    </location>
</feature>
<evidence type="ECO:0000256" key="1">
    <source>
        <dbReference type="SAM" id="Phobius"/>
    </source>
</evidence>
<feature type="transmembrane region" description="Helical" evidence="1">
    <location>
        <begin position="172"/>
        <end position="189"/>
    </location>
</feature>
<feature type="transmembrane region" description="Helical" evidence="1">
    <location>
        <begin position="21"/>
        <end position="42"/>
    </location>
</feature>
<proteinExistence type="predicted"/>
<evidence type="ECO:0000313" key="2">
    <source>
        <dbReference type="EMBL" id="CAG9314585.1"/>
    </source>
</evidence>